<dbReference type="Gene3D" id="1.10.10.10">
    <property type="entry name" value="Winged helix-like DNA-binding domain superfamily/Winged helix DNA-binding domain"/>
    <property type="match status" value="1"/>
</dbReference>
<comment type="similarity">
    <text evidence="1">Belongs to the BlaI transcriptional regulatory family.</text>
</comment>
<organism evidence="5 6">
    <name type="scientific">Antrihabitans spumae</name>
    <dbReference type="NCBI Taxonomy" id="3373370"/>
    <lineage>
        <taxon>Bacteria</taxon>
        <taxon>Bacillati</taxon>
        <taxon>Actinomycetota</taxon>
        <taxon>Actinomycetes</taxon>
        <taxon>Mycobacteriales</taxon>
        <taxon>Nocardiaceae</taxon>
        <taxon>Antrihabitans</taxon>
    </lineage>
</organism>
<sequence>MTRGKKGHIKGLGALEADVMDILWRCAEPQSVRDILDSLSNRNQTFAYTTVLTVMTHLYEKGWVLRDKHGRGFLYRPSRSREEATSRALREILDASADSAAVLLHLARNVSATESEAIRLGLSSGDSSK</sequence>
<reference evidence="5 6" key="1">
    <citation type="submission" date="2024-10" db="EMBL/GenBank/DDBJ databases">
        <authorList>
            <person name="Riesco R."/>
        </authorList>
    </citation>
    <scope>NUCLEOTIDE SEQUENCE [LARGE SCALE GENOMIC DNA]</scope>
    <source>
        <strain evidence="5 6">NCIMB 15449</strain>
    </source>
</reference>
<keyword evidence="2" id="KW-0805">Transcription regulation</keyword>
<protein>
    <submittedName>
        <fullName evidence="5">BlaI/MecI/CopY family transcriptional regulator</fullName>
    </submittedName>
</protein>
<evidence type="ECO:0000256" key="4">
    <source>
        <dbReference type="ARBA" id="ARBA00023163"/>
    </source>
</evidence>
<proteinExistence type="inferred from homology"/>
<keyword evidence="3" id="KW-0238">DNA-binding</keyword>
<dbReference type="SUPFAM" id="SSF46785">
    <property type="entry name" value="Winged helix' DNA-binding domain"/>
    <property type="match status" value="1"/>
</dbReference>
<dbReference type="RefSeq" id="WP_395115787.1">
    <property type="nucleotide sequence ID" value="NZ_JBIMSO010000059.1"/>
</dbReference>
<evidence type="ECO:0000313" key="6">
    <source>
        <dbReference type="Proteomes" id="UP001609175"/>
    </source>
</evidence>
<evidence type="ECO:0000256" key="1">
    <source>
        <dbReference type="ARBA" id="ARBA00011046"/>
    </source>
</evidence>
<keyword evidence="4" id="KW-0804">Transcription</keyword>
<comment type="caution">
    <text evidence="5">The sequence shown here is derived from an EMBL/GenBank/DDBJ whole genome shotgun (WGS) entry which is preliminary data.</text>
</comment>
<dbReference type="InterPro" id="IPR005650">
    <property type="entry name" value="BlaI_family"/>
</dbReference>
<dbReference type="InterPro" id="IPR036390">
    <property type="entry name" value="WH_DNA-bd_sf"/>
</dbReference>
<dbReference type="Pfam" id="PF03965">
    <property type="entry name" value="Penicillinase_R"/>
    <property type="match status" value="1"/>
</dbReference>
<dbReference type="InterPro" id="IPR036388">
    <property type="entry name" value="WH-like_DNA-bd_sf"/>
</dbReference>
<name>A0ABW7JQP4_9NOCA</name>
<accession>A0ABW7JQP4</accession>
<dbReference type="EMBL" id="JBIMSO010000059">
    <property type="protein sequence ID" value="MFH5210114.1"/>
    <property type="molecule type" value="Genomic_DNA"/>
</dbReference>
<evidence type="ECO:0000313" key="5">
    <source>
        <dbReference type="EMBL" id="MFH5210114.1"/>
    </source>
</evidence>
<evidence type="ECO:0000256" key="2">
    <source>
        <dbReference type="ARBA" id="ARBA00023015"/>
    </source>
</evidence>
<gene>
    <name evidence="5" type="ORF">ACHIPZ_18190</name>
</gene>
<dbReference type="Proteomes" id="UP001609175">
    <property type="component" value="Unassembled WGS sequence"/>
</dbReference>
<evidence type="ECO:0000256" key="3">
    <source>
        <dbReference type="ARBA" id="ARBA00023125"/>
    </source>
</evidence>